<dbReference type="PROSITE" id="PS51406">
    <property type="entry name" value="FIBRINOGEN_C_2"/>
    <property type="match status" value="1"/>
</dbReference>
<dbReference type="GO" id="GO:0070328">
    <property type="term" value="P:triglyceride homeostasis"/>
    <property type="evidence" value="ECO:0007669"/>
    <property type="project" value="TreeGrafter"/>
</dbReference>
<dbReference type="Proteomes" id="UP000261540">
    <property type="component" value="Unplaced"/>
</dbReference>
<dbReference type="CDD" id="cd00087">
    <property type="entry name" value="FReD"/>
    <property type="match status" value="1"/>
</dbReference>
<organism evidence="5 6">
    <name type="scientific">Paramormyrops kingsleyae</name>
    <dbReference type="NCBI Taxonomy" id="1676925"/>
    <lineage>
        <taxon>Eukaryota</taxon>
        <taxon>Metazoa</taxon>
        <taxon>Chordata</taxon>
        <taxon>Craniata</taxon>
        <taxon>Vertebrata</taxon>
        <taxon>Euteleostomi</taxon>
        <taxon>Actinopterygii</taxon>
        <taxon>Neopterygii</taxon>
        <taxon>Teleostei</taxon>
        <taxon>Osteoglossocephala</taxon>
        <taxon>Osteoglossomorpha</taxon>
        <taxon>Osteoglossiformes</taxon>
        <taxon>Mormyridae</taxon>
        <taxon>Paramormyrops</taxon>
    </lineage>
</organism>
<accession>A0A3B3T502</accession>
<keyword evidence="3" id="KW-0732">Signal</keyword>
<dbReference type="PANTHER" id="PTHR19143:SF222">
    <property type="entry name" value="ANGIOPOIETIN-RELATED PROTEIN 3"/>
    <property type="match status" value="1"/>
</dbReference>
<dbReference type="AlphaFoldDB" id="A0A3B3T502"/>
<dbReference type="InterPro" id="IPR002181">
    <property type="entry name" value="Fibrinogen_a/b/g_C_dom"/>
</dbReference>
<evidence type="ECO:0000256" key="2">
    <source>
        <dbReference type="SAM" id="Coils"/>
    </source>
</evidence>
<name>A0A3B3T502_9TELE</name>
<dbReference type="Gene3D" id="3.90.215.10">
    <property type="entry name" value="Gamma Fibrinogen, chain A, domain 1"/>
    <property type="match status" value="1"/>
</dbReference>
<feature type="signal peptide" evidence="3">
    <location>
        <begin position="1"/>
        <end position="22"/>
    </location>
</feature>
<proteinExistence type="predicted"/>
<dbReference type="GO" id="GO:0005615">
    <property type="term" value="C:extracellular space"/>
    <property type="evidence" value="ECO:0007669"/>
    <property type="project" value="TreeGrafter"/>
</dbReference>
<keyword evidence="1" id="KW-1015">Disulfide bond</keyword>
<dbReference type="GO" id="GO:0009395">
    <property type="term" value="P:phospholipid catabolic process"/>
    <property type="evidence" value="ECO:0007669"/>
    <property type="project" value="TreeGrafter"/>
</dbReference>
<feature type="domain" description="Fibrinogen C-terminal" evidence="4">
    <location>
        <begin position="235"/>
        <end position="454"/>
    </location>
</feature>
<dbReference type="InterPro" id="IPR036056">
    <property type="entry name" value="Fibrinogen-like_C"/>
</dbReference>
<evidence type="ECO:0000313" key="6">
    <source>
        <dbReference type="Proteomes" id="UP000261540"/>
    </source>
</evidence>
<dbReference type="PROSITE" id="PS00514">
    <property type="entry name" value="FIBRINOGEN_C_1"/>
    <property type="match status" value="1"/>
</dbReference>
<feature type="chain" id="PRO_5017467584" evidence="3">
    <location>
        <begin position="23"/>
        <end position="461"/>
    </location>
</feature>
<feature type="coiled-coil region" evidence="2">
    <location>
        <begin position="95"/>
        <end position="154"/>
    </location>
</feature>
<dbReference type="GeneTree" id="ENSGT00940000156746"/>
<evidence type="ECO:0000259" key="4">
    <source>
        <dbReference type="PROSITE" id="PS51406"/>
    </source>
</evidence>
<dbReference type="SUPFAM" id="SSF56496">
    <property type="entry name" value="Fibrinogen C-terminal domain-like"/>
    <property type="match status" value="1"/>
</dbReference>
<dbReference type="GO" id="GO:0042632">
    <property type="term" value="P:cholesterol homeostasis"/>
    <property type="evidence" value="ECO:0007669"/>
    <property type="project" value="TreeGrafter"/>
</dbReference>
<dbReference type="InterPro" id="IPR020837">
    <property type="entry name" value="Fibrinogen_CS"/>
</dbReference>
<dbReference type="GO" id="GO:0055091">
    <property type="term" value="P:phospholipid homeostasis"/>
    <property type="evidence" value="ECO:0007669"/>
    <property type="project" value="TreeGrafter"/>
</dbReference>
<sequence>MVTVHLDARLVFLTLFVALSSAFPGQSERVEDLMETRSRFAMLEDVRLVANGLLQLGHSLREFVHKTKSQITDIFQKISIFDTSFYQLSTITSEIKEEEEELMKTTGILKASNEKVINLSQEIHAKMNNILENRSQLQQKVVELEEKISVLIHDPLPADQMDEISALKDVIDAQEKSISDLLKAVREQHEQLSQQKIKIKIMEEKVPYQQCTTSPSFNQEPLVGNRLNASANGRPDLNDHPSDCQDVFDKGERNSGVYLVKPNQSEPFSVYCDMTADGGSTVIQRRQDGSVEFDQTWEKYENGFGSLEREFWLGLRKIHSIARQGDYILRIELEDWKQGRRSADYHFSLEGAALHYAIRLRPLSGSLEDALGNQTGMGFTTKDRDNDNDAEANCAHSYTGGWWFNACGDANLNGKYIHGRARGRTERRRGMHWKPSRGSSYSIRTTKISIHPVPQDRRPSH</sequence>
<dbReference type="InterPro" id="IPR014716">
    <property type="entry name" value="Fibrinogen_a/b/g_C_1"/>
</dbReference>
<dbReference type="NCBIfam" id="NF040941">
    <property type="entry name" value="GGGWT_bact"/>
    <property type="match status" value="1"/>
</dbReference>
<keyword evidence="6" id="KW-1185">Reference proteome</keyword>
<dbReference type="Pfam" id="PF00147">
    <property type="entry name" value="Fibrinogen_C"/>
    <property type="match status" value="1"/>
</dbReference>
<evidence type="ECO:0000256" key="1">
    <source>
        <dbReference type="ARBA" id="ARBA00023157"/>
    </source>
</evidence>
<dbReference type="STRING" id="1676925.ENSPKIP00000037924"/>
<protein>
    <submittedName>
        <fullName evidence="5">Angiopoietin like 3</fullName>
    </submittedName>
</protein>
<evidence type="ECO:0000256" key="3">
    <source>
        <dbReference type="SAM" id="SignalP"/>
    </source>
</evidence>
<keyword evidence="2" id="KW-0175">Coiled coil</keyword>
<dbReference type="PANTHER" id="PTHR19143">
    <property type="entry name" value="FIBRINOGEN/TENASCIN/ANGIOPOEITIN"/>
    <property type="match status" value="1"/>
</dbReference>
<reference evidence="5" key="1">
    <citation type="submission" date="2025-08" db="UniProtKB">
        <authorList>
            <consortium name="Ensembl"/>
        </authorList>
    </citation>
    <scope>IDENTIFICATION</scope>
</reference>
<reference evidence="5" key="2">
    <citation type="submission" date="2025-09" db="UniProtKB">
        <authorList>
            <consortium name="Ensembl"/>
        </authorList>
    </citation>
    <scope>IDENTIFICATION</scope>
</reference>
<dbReference type="Ensembl" id="ENSPKIT00000018910.1">
    <property type="protein sequence ID" value="ENSPKIP00000037924.1"/>
    <property type="gene ID" value="ENSPKIG00000015888.1"/>
</dbReference>
<dbReference type="InterPro" id="IPR050373">
    <property type="entry name" value="Fibrinogen_C-term_domain"/>
</dbReference>
<dbReference type="SMART" id="SM00186">
    <property type="entry name" value="FBG"/>
    <property type="match status" value="1"/>
</dbReference>
<evidence type="ECO:0000313" key="5">
    <source>
        <dbReference type="Ensembl" id="ENSPKIP00000037924.1"/>
    </source>
</evidence>